<sequence length="149" mass="17550">MDISYDSAKPEDIECIFQLNVHLIREYENVESIDYNKVLDWTNNKIENCIHEYTVIYADGKKAGYYHFYKNEDAVFEIDDLYIFPGFQGKGIGSTVIRRCCSSVNEPIMLYVFIKNQRAISLYRKLGFEVVETVRDSRFIMKRDGRKSE</sequence>
<dbReference type="SUPFAM" id="SSF55729">
    <property type="entry name" value="Acyl-CoA N-acyltransferases (Nat)"/>
    <property type="match status" value="1"/>
</dbReference>
<dbReference type="Proteomes" id="UP000823849">
    <property type="component" value="Unassembled WGS sequence"/>
</dbReference>
<reference evidence="2" key="1">
    <citation type="journal article" date="2021" name="PeerJ">
        <title>Extensive microbial diversity within the chicken gut microbiome revealed by metagenomics and culture.</title>
        <authorList>
            <person name="Gilroy R."/>
            <person name="Ravi A."/>
            <person name="Getino M."/>
            <person name="Pursley I."/>
            <person name="Horton D.L."/>
            <person name="Alikhan N.F."/>
            <person name="Baker D."/>
            <person name="Gharbi K."/>
            <person name="Hall N."/>
            <person name="Watson M."/>
            <person name="Adriaenssens E.M."/>
            <person name="Foster-Nyarko E."/>
            <person name="Jarju S."/>
            <person name="Secka A."/>
            <person name="Antonio M."/>
            <person name="Oren A."/>
            <person name="Chaudhuri R.R."/>
            <person name="La Ragione R."/>
            <person name="Hildebrand F."/>
            <person name="Pallen M.J."/>
        </authorList>
    </citation>
    <scope>NUCLEOTIDE SEQUENCE</scope>
    <source>
        <strain evidence="2">CHK185-5351</strain>
    </source>
</reference>
<dbReference type="Pfam" id="PF00583">
    <property type="entry name" value="Acetyltransf_1"/>
    <property type="match status" value="1"/>
</dbReference>
<comment type="caution">
    <text evidence="2">The sequence shown here is derived from an EMBL/GenBank/DDBJ whole genome shotgun (WGS) entry which is preliminary data.</text>
</comment>
<name>A0A9D2N9G6_9FIRM</name>
<evidence type="ECO:0000313" key="2">
    <source>
        <dbReference type="EMBL" id="HJC15544.1"/>
    </source>
</evidence>
<dbReference type="InterPro" id="IPR000182">
    <property type="entry name" value="GNAT_dom"/>
</dbReference>
<proteinExistence type="predicted"/>
<dbReference type="InterPro" id="IPR016181">
    <property type="entry name" value="Acyl_CoA_acyltransferase"/>
</dbReference>
<feature type="domain" description="N-acetyltransferase" evidence="1">
    <location>
        <begin position="3"/>
        <end position="146"/>
    </location>
</feature>
<protein>
    <submittedName>
        <fullName evidence="2">GNAT family N-acetyltransferase</fullName>
    </submittedName>
</protein>
<dbReference type="CDD" id="cd04301">
    <property type="entry name" value="NAT_SF"/>
    <property type="match status" value="1"/>
</dbReference>
<accession>A0A9D2N9G6</accession>
<dbReference type="Gene3D" id="3.40.630.30">
    <property type="match status" value="1"/>
</dbReference>
<organism evidence="2 3">
    <name type="scientific">Candidatus Fusicatenibacter intestinigallinarum</name>
    <dbReference type="NCBI Taxonomy" id="2838598"/>
    <lineage>
        <taxon>Bacteria</taxon>
        <taxon>Bacillati</taxon>
        <taxon>Bacillota</taxon>
        <taxon>Clostridia</taxon>
        <taxon>Lachnospirales</taxon>
        <taxon>Lachnospiraceae</taxon>
        <taxon>Fusicatenibacter</taxon>
    </lineage>
</organism>
<dbReference type="GO" id="GO:0016747">
    <property type="term" value="F:acyltransferase activity, transferring groups other than amino-acyl groups"/>
    <property type="evidence" value="ECO:0007669"/>
    <property type="project" value="InterPro"/>
</dbReference>
<reference evidence="2" key="2">
    <citation type="submission" date="2021-04" db="EMBL/GenBank/DDBJ databases">
        <authorList>
            <person name="Gilroy R."/>
        </authorList>
    </citation>
    <scope>NUCLEOTIDE SEQUENCE</scope>
    <source>
        <strain evidence="2">CHK185-5351</strain>
    </source>
</reference>
<evidence type="ECO:0000259" key="1">
    <source>
        <dbReference type="PROSITE" id="PS51186"/>
    </source>
</evidence>
<evidence type="ECO:0000313" key="3">
    <source>
        <dbReference type="Proteomes" id="UP000823849"/>
    </source>
</evidence>
<gene>
    <name evidence="2" type="ORF">H9705_06925</name>
</gene>
<dbReference type="AlphaFoldDB" id="A0A9D2N9G6"/>
<dbReference type="PROSITE" id="PS51186">
    <property type="entry name" value="GNAT"/>
    <property type="match status" value="1"/>
</dbReference>
<dbReference type="EMBL" id="DWWU01000030">
    <property type="protein sequence ID" value="HJC15544.1"/>
    <property type="molecule type" value="Genomic_DNA"/>
</dbReference>